<accession>A0A6G1PEL5</accession>
<sequence>MILQWCGFLTKDNEMNFFIADFQLPTAQGGALTSRFSLVTQIFKVSYAHF</sequence>
<organism evidence="1 2">
    <name type="scientific">Channa argus</name>
    <name type="common">Northern snakehead</name>
    <name type="synonym">Ophicephalus argus</name>
    <dbReference type="NCBI Taxonomy" id="215402"/>
    <lineage>
        <taxon>Eukaryota</taxon>
        <taxon>Metazoa</taxon>
        <taxon>Chordata</taxon>
        <taxon>Craniata</taxon>
        <taxon>Vertebrata</taxon>
        <taxon>Euteleostomi</taxon>
        <taxon>Actinopterygii</taxon>
        <taxon>Neopterygii</taxon>
        <taxon>Teleostei</taxon>
        <taxon>Neoteleostei</taxon>
        <taxon>Acanthomorphata</taxon>
        <taxon>Anabantaria</taxon>
        <taxon>Anabantiformes</taxon>
        <taxon>Channoidei</taxon>
        <taxon>Channidae</taxon>
        <taxon>Channa</taxon>
    </lineage>
</organism>
<dbReference type="EMBL" id="CM015715">
    <property type="protein sequence ID" value="KAF3688476.1"/>
    <property type="molecule type" value="Genomic_DNA"/>
</dbReference>
<proteinExistence type="predicted"/>
<reference evidence="2" key="2">
    <citation type="submission" date="2019-02" db="EMBL/GenBank/DDBJ databases">
        <title>Opniocepnalus argus Var Kimnra genome.</title>
        <authorList>
            <person name="Zhou C."/>
            <person name="Xiao S."/>
        </authorList>
    </citation>
    <scope>NUCLEOTIDE SEQUENCE [LARGE SCALE GENOMIC DNA]</scope>
</reference>
<name>A0A6G1PEL5_CHAAH</name>
<keyword evidence="2" id="KW-1185">Reference proteome</keyword>
<evidence type="ECO:0000313" key="1">
    <source>
        <dbReference type="EMBL" id="KAF3688476.1"/>
    </source>
</evidence>
<gene>
    <name evidence="1" type="ORF">EXN66_Car004148</name>
</gene>
<dbReference type="AlphaFoldDB" id="A0A6G1PEL5"/>
<dbReference type="Proteomes" id="UP000503349">
    <property type="component" value="Chromosome 4"/>
</dbReference>
<protein>
    <submittedName>
        <fullName evidence="1">Uncharacterized protein</fullName>
    </submittedName>
</protein>
<evidence type="ECO:0000313" key="2">
    <source>
        <dbReference type="Proteomes" id="UP000503349"/>
    </source>
</evidence>
<reference evidence="1 2" key="1">
    <citation type="submission" date="2019-02" db="EMBL/GenBank/DDBJ databases">
        <title>Opniocepnalus argus genome.</title>
        <authorList>
            <person name="Zhou C."/>
            <person name="Xiao S."/>
        </authorList>
    </citation>
    <scope>NUCLEOTIDE SEQUENCE [LARGE SCALE GENOMIC DNA]</scope>
    <source>
        <strain evidence="1">OARG1902GOOAL</strain>
        <tissue evidence="1">Muscle</tissue>
    </source>
</reference>